<dbReference type="AlphaFoldDB" id="A0A4R3XU32"/>
<gene>
    <name evidence="1" type="ORF">EDC63_12111</name>
</gene>
<protein>
    <recommendedName>
        <fullName evidence="3">Sulfur reduction protein DsrS</fullName>
    </recommendedName>
</protein>
<organism evidence="1 2">
    <name type="scientific">Sulfurirhabdus autotrophica</name>
    <dbReference type="NCBI Taxonomy" id="1706046"/>
    <lineage>
        <taxon>Bacteria</taxon>
        <taxon>Pseudomonadati</taxon>
        <taxon>Pseudomonadota</taxon>
        <taxon>Betaproteobacteria</taxon>
        <taxon>Nitrosomonadales</taxon>
        <taxon>Sulfuricellaceae</taxon>
        <taxon>Sulfurirhabdus</taxon>
    </lineage>
</organism>
<comment type="caution">
    <text evidence="1">The sequence shown here is derived from an EMBL/GenBank/DDBJ whole genome shotgun (WGS) entry which is preliminary data.</text>
</comment>
<dbReference type="EMBL" id="SMCO01000021">
    <property type="protein sequence ID" value="TCV82377.1"/>
    <property type="molecule type" value="Genomic_DNA"/>
</dbReference>
<dbReference type="OrthoDB" id="9770072at2"/>
<proteinExistence type="predicted"/>
<evidence type="ECO:0000313" key="1">
    <source>
        <dbReference type="EMBL" id="TCV82377.1"/>
    </source>
</evidence>
<evidence type="ECO:0000313" key="2">
    <source>
        <dbReference type="Proteomes" id="UP000295367"/>
    </source>
</evidence>
<dbReference type="Proteomes" id="UP000295367">
    <property type="component" value="Unassembled WGS sequence"/>
</dbReference>
<keyword evidence="2" id="KW-1185">Reference proteome</keyword>
<name>A0A4R3XU32_9PROT</name>
<evidence type="ECO:0008006" key="3">
    <source>
        <dbReference type="Google" id="ProtNLM"/>
    </source>
</evidence>
<sequence length="384" mass="42823">MSTEITSEDALCLNVLLASNVQAIRIDESTMTVHALTDRGEATVALHPDCRHDQYLRLVRETLSEHALDSPGGYPVYLRRWSRMGQLRDETLPQLLLTGEPEAVIAVVYAAGLTDEIARRAWWIMPTAEIARRMLEKPAVAEGQMGKVLADFLVEHLPFEEDHYAIIETIRFLLHTGLVDDTTRERLWKKGRYKNAYYVGFLEQSPDRLPGLIPARSDIDSINVRLEQLVANGNTVALQINRIFSNQGQTFLSTCEEVLRHPATQDVVNILLNALGNYFRSGLSITLTDTGNDINICIQKAEQVCEAAVTESSCPEVQIRELLTALPQLQPEVRAMLVLSTVSSGMAEPIFARTTAIGTLMRTKLEPVTFPLFEQIAILRGKSA</sequence>
<reference evidence="1 2" key="1">
    <citation type="submission" date="2019-03" db="EMBL/GenBank/DDBJ databases">
        <title>Genomic Encyclopedia of Type Strains, Phase IV (KMG-IV): sequencing the most valuable type-strain genomes for metagenomic binning, comparative biology and taxonomic classification.</title>
        <authorList>
            <person name="Goeker M."/>
        </authorList>
    </citation>
    <scope>NUCLEOTIDE SEQUENCE [LARGE SCALE GENOMIC DNA]</scope>
    <source>
        <strain evidence="1 2">DSM 100309</strain>
    </source>
</reference>
<accession>A0A4R3XU32</accession>
<dbReference type="RefSeq" id="WP_124944792.1">
    <property type="nucleotide sequence ID" value="NZ_BHVT01000002.1"/>
</dbReference>